<evidence type="ECO:0000313" key="1">
    <source>
        <dbReference type="EMBL" id="TVT28901.1"/>
    </source>
</evidence>
<accession>A0A558AXC2</accession>
<dbReference type="GO" id="GO:0047355">
    <property type="term" value="F:CDP-glycerol glycerophosphotransferase activity"/>
    <property type="evidence" value="ECO:0007669"/>
    <property type="project" value="InterPro"/>
</dbReference>
<dbReference type="AlphaFoldDB" id="A0A558AXC2"/>
<dbReference type="InterPro" id="IPR043148">
    <property type="entry name" value="TagF_C"/>
</dbReference>
<sequence length="889" mass="103229">MNTFRRKMGSRLRKRVPRNIREYLIKKVTLHDVETHAHHFTVNLTLKNFMKYQLEHKLEIELSSAGTKYGLDYRIEQNRLQIKVPYIVLDDMDGRASIEVKHNQKQMIVGLDGNEERQKLSFFSNDKYFNVSTQGSLVIENLLPGYRFNMAQPAEVEHLSAAYGHLKLEVKETVDSECRLACLYQSRLRVLEHVSHDANTMEVENFNILTEGHPTLYLLHGHELAPLTFSGDALTMDTMNHEITYLSEDGYLTAEITKHEIELTRFDASVEDDHINMQFAFNSPATLQTLMIVDATTGETVEVPFLSSEETMATEIQVPLSALIDTVSRKRLVLETSGPEPIRLQPNISNLNAIGFPGRIQAEYQHEIFKIWFYGRRDGLLGFNVAQRPLRRQVVQVDDFTIHGYIKGQDAFIDCTPYLAFVDRYSQEYARVEIDERFRVDLRSVDIIDIKSKDKTVIDLFVEIVHSSGNVLRKEKIKLKDAVYKKDTHYGRQEVMDSLGNTHYHLITITPFNNLKLESFMIPESIELPKGSIEKDMNMWLLGERYDTAQDNGYAMFRWLKAHTDIEAYYVIEDTSEDYQKIREESNVLRFGSKMHFDVAFRAGVLLGTHDLENLLPYKAARGFFGYEDTVKIFLQHGVLGRKPVEYHRKYYDLPFNLFIVSSEVEKQDVVMNKMGYSDEEVAVTGLARFDLLPYDDHPKDILLMPTWRDWINTDEAFLASEYFSRYNSFIHNARLNRLLEENDVQLNFYPHYRAQGSFNNEHMDLGPNIRFIRLGQQTVQDLLIQHALLITDFSSVSFDFTLMQKPVAYYHFDAKRFFRQGSLRPIPETFIGDIAHTEEALVDAIETYIHNGFQPKTNDLSGIFTYQDHKNRRRIYNAVMDKINSIGD</sequence>
<dbReference type="GO" id="GO:0016020">
    <property type="term" value="C:membrane"/>
    <property type="evidence" value="ECO:0007669"/>
    <property type="project" value="InterPro"/>
</dbReference>
<evidence type="ECO:0000313" key="2">
    <source>
        <dbReference type="Proteomes" id="UP000315103"/>
    </source>
</evidence>
<dbReference type="SUPFAM" id="SSF53756">
    <property type="entry name" value="UDP-Glycosyltransferase/glycogen phosphorylase"/>
    <property type="match status" value="1"/>
</dbReference>
<dbReference type="OrthoDB" id="396512at2"/>
<dbReference type="Gene3D" id="3.40.50.12580">
    <property type="match status" value="1"/>
</dbReference>
<dbReference type="PANTHER" id="PTHR37316:SF3">
    <property type="entry name" value="TEICHOIC ACID GLYCEROL-PHOSPHATE TRANSFERASE"/>
    <property type="match status" value="1"/>
</dbReference>
<dbReference type="EMBL" id="VMSJ01000001">
    <property type="protein sequence ID" value="TVT28901.1"/>
    <property type="molecule type" value="Genomic_DNA"/>
</dbReference>
<protein>
    <submittedName>
        <fullName evidence="1">Teichoic acid biosynthesis protein</fullName>
    </submittedName>
</protein>
<gene>
    <name evidence="1" type="ORF">FO441_01065</name>
</gene>
<dbReference type="InterPro" id="IPR051612">
    <property type="entry name" value="Teichoic_Acid_Biosynth"/>
</dbReference>
<comment type="caution">
    <text evidence="1">The sequence shown here is derived from an EMBL/GenBank/DDBJ whole genome shotgun (WGS) entry which is preliminary data.</text>
</comment>
<dbReference type="Pfam" id="PF04464">
    <property type="entry name" value="Glyphos_transf"/>
    <property type="match status" value="1"/>
</dbReference>
<dbReference type="Proteomes" id="UP000315103">
    <property type="component" value="Unassembled WGS sequence"/>
</dbReference>
<dbReference type="PANTHER" id="PTHR37316">
    <property type="entry name" value="TEICHOIC ACID GLYCEROL-PHOSPHATE PRIMASE"/>
    <property type="match status" value="1"/>
</dbReference>
<keyword evidence="2" id="KW-1185">Reference proteome</keyword>
<proteinExistence type="predicted"/>
<dbReference type="InterPro" id="IPR007554">
    <property type="entry name" value="Glycerophosphate_synth"/>
</dbReference>
<reference evidence="1 2" key="1">
    <citation type="submission" date="2019-07" db="EMBL/GenBank/DDBJ databases">
        <title>Salinicoccus cyprini sp. nov., isolated from gastro-intestinal tract of mirror carp, Cyprinus carpio var. specularis, collected from Gobind Sagar Reservoir, Himachal Pradesh, India.</title>
        <authorList>
            <person name="Talwar C."/>
            <person name="Singh A.K."/>
            <person name="Lal R."/>
            <person name="Negi R.K."/>
        </authorList>
    </citation>
    <scope>NUCLEOTIDE SEQUENCE [LARGE SCALE GENOMIC DNA]</scope>
    <source>
        <strain evidence="1 2">CT19</strain>
    </source>
</reference>
<dbReference type="RefSeq" id="WP_145284543.1">
    <property type="nucleotide sequence ID" value="NZ_VMSJ01000001.1"/>
</dbReference>
<organism evidence="1 2">
    <name type="scientific">Salinicoccus cyprini</name>
    <dbReference type="NCBI Taxonomy" id="2493691"/>
    <lineage>
        <taxon>Bacteria</taxon>
        <taxon>Bacillati</taxon>
        <taxon>Bacillota</taxon>
        <taxon>Bacilli</taxon>
        <taxon>Bacillales</taxon>
        <taxon>Staphylococcaceae</taxon>
        <taxon>Salinicoccus</taxon>
    </lineage>
</organism>
<name>A0A558AXC2_9STAP</name>